<dbReference type="PROSITE" id="PS52015">
    <property type="entry name" value="TONB_CTD"/>
    <property type="match status" value="1"/>
</dbReference>
<dbReference type="EMBL" id="SRYW01000001">
    <property type="protein sequence ID" value="TGY37374.1"/>
    <property type="molecule type" value="Genomic_DNA"/>
</dbReference>
<dbReference type="RefSeq" id="WP_136003157.1">
    <property type="nucleotide sequence ID" value="NZ_SRYW01000001.1"/>
</dbReference>
<dbReference type="InterPro" id="IPR037682">
    <property type="entry name" value="TonB_C"/>
</dbReference>
<dbReference type="InterPro" id="IPR051045">
    <property type="entry name" value="TonB-dependent_transducer"/>
</dbReference>
<dbReference type="OrthoDB" id="9792439at2"/>
<evidence type="ECO:0000256" key="6">
    <source>
        <dbReference type="ARBA" id="ARBA00022692"/>
    </source>
</evidence>
<evidence type="ECO:0000256" key="4">
    <source>
        <dbReference type="ARBA" id="ARBA00022475"/>
    </source>
</evidence>
<organism evidence="13 14">
    <name type="scientific">Stenotrophomonas maltophilia</name>
    <name type="common">Pseudomonas maltophilia</name>
    <name type="synonym">Xanthomonas maltophilia</name>
    <dbReference type="NCBI Taxonomy" id="40324"/>
    <lineage>
        <taxon>Bacteria</taxon>
        <taxon>Pseudomonadati</taxon>
        <taxon>Pseudomonadota</taxon>
        <taxon>Gammaproteobacteria</taxon>
        <taxon>Lysobacterales</taxon>
        <taxon>Lysobacteraceae</taxon>
        <taxon>Stenotrophomonas</taxon>
        <taxon>Stenotrophomonas maltophilia group</taxon>
    </lineage>
</organism>
<dbReference type="SUPFAM" id="SSF74653">
    <property type="entry name" value="TolA/TonB C-terminal domain"/>
    <property type="match status" value="1"/>
</dbReference>
<comment type="subcellular location">
    <subcellularLocation>
        <location evidence="1">Cell inner membrane</location>
        <topology evidence="1">Single-pass membrane protein</topology>
        <orientation evidence="1">Periplasmic side</orientation>
    </subcellularLocation>
</comment>
<dbReference type="AlphaFoldDB" id="A0A4S2D9Z6"/>
<dbReference type="GO" id="GO:0098797">
    <property type="term" value="C:plasma membrane protein complex"/>
    <property type="evidence" value="ECO:0007669"/>
    <property type="project" value="TreeGrafter"/>
</dbReference>
<protein>
    <submittedName>
        <fullName evidence="13">TonB family protein</fullName>
    </submittedName>
</protein>
<feature type="region of interest" description="Disordered" evidence="10">
    <location>
        <begin position="60"/>
        <end position="129"/>
    </location>
</feature>
<evidence type="ECO:0000256" key="1">
    <source>
        <dbReference type="ARBA" id="ARBA00004383"/>
    </source>
</evidence>
<evidence type="ECO:0000256" key="7">
    <source>
        <dbReference type="ARBA" id="ARBA00022927"/>
    </source>
</evidence>
<dbReference type="GO" id="GO:0055085">
    <property type="term" value="P:transmembrane transport"/>
    <property type="evidence" value="ECO:0007669"/>
    <property type="project" value="InterPro"/>
</dbReference>
<dbReference type="Gene3D" id="3.30.1150.10">
    <property type="match status" value="1"/>
</dbReference>
<gene>
    <name evidence="13" type="ORF">E5352_02115</name>
</gene>
<name>A0A4S2D9Z6_STEMA</name>
<evidence type="ECO:0000313" key="13">
    <source>
        <dbReference type="EMBL" id="TGY37374.1"/>
    </source>
</evidence>
<dbReference type="PANTHER" id="PTHR33446">
    <property type="entry name" value="PROTEIN TONB-RELATED"/>
    <property type="match status" value="1"/>
</dbReference>
<dbReference type="NCBIfam" id="TIGR01352">
    <property type="entry name" value="tonB_Cterm"/>
    <property type="match status" value="1"/>
</dbReference>
<reference evidence="13 14" key="1">
    <citation type="submission" date="2019-04" db="EMBL/GenBank/DDBJ databases">
        <title>Microbes associate with the intestines of laboratory mice.</title>
        <authorList>
            <person name="Navarre W."/>
            <person name="Wong E."/>
            <person name="Huang K."/>
            <person name="Tropini C."/>
            <person name="Ng K."/>
            <person name="Yu B."/>
        </authorList>
    </citation>
    <scope>NUCLEOTIDE SEQUENCE [LARGE SCALE GENOMIC DNA]</scope>
    <source>
        <strain evidence="13 14">NM62_B4-13</strain>
    </source>
</reference>
<keyword evidence="6 11" id="KW-0812">Transmembrane</keyword>
<evidence type="ECO:0000256" key="3">
    <source>
        <dbReference type="ARBA" id="ARBA00022448"/>
    </source>
</evidence>
<dbReference type="GO" id="GO:0015031">
    <property type="term" value="P:protein transport"/>
    <property type="evidence" value="ECO:0007669"/>
    <property type="project" value="UniProtKB-KW"/>
</dbReference>
<dbReference type="InterPro" id="IPR006260">
    <property type="entry name" value="TonB/TolA_C"/>
</dbReference>
<keyword evidence="7" id="KW-0653">Protein transport</keyword>
<comment type="caution">
    <text evidence="13">The sequence shown here is derived from an EMBL/GenBank/DDBJ whole genome shotgun (WGS) entry which is preliminary data.</text>
</comment>
<evidence type="ECO:0000256" key="5">
    <source>
        <dbReference type="ARBA" id="ARBA00022519"/>
    </source>
</evidence>
<feature type="transmembrane region" description="Helical" evidence="11">
    <location>
        <begin position="20"/>
        <end position="44"/>
    </location>
</feature>
<keyword evidence="5" id="KW-0997">Cell inner membrane</keyword>
<evidence type="ECO:0000259" key="12">
    <source>
        <dbReference type="PROSITE" id="PS52015"/>
    </source>
</evidence>
<dbReference type="GO" id="GO:0031992">
    <property type="term" value="F:energy transducer activity"/>
    <property type="evidence" value="ECO:0007669"/>
    <property type="project" value="TreeGrafter"/>
</dbReference>
<dbReference type="Pfam" id="PF03544">
    <property type="entry name" value="TonB_C"/>
    <property type="match status" value="1"/>
</dbReference>
<feature type="compositionally biased region" description="Pro residues" evidence="10">
    <location>
        <begin position="60"/>
        <end position="94"/>
    </location>
</feature>
<dbReference type="PANTHER" id="PTHR33446:SF2">
    <property type="entry name" value="PROTEIN TONB"/>
    <property type="match status" value="1"/>
</dbReference>
<accession>A0A4S2D9Z6</accession>
<keyword evidence="3" id="KW-0813">Transport</keyword>
<sequence>MVRTQPPVMPLQLDVSRVLGWSTALALHVLALMLLLIPAAYVAAPAQRDRLSVRWMTATPTPPVPPPDIVTVDPTPPKPAPAVPTPRVAPPQAPPTASADDRLAVPPLPASEPAMPSLEPSTAVSGGPPALGVQLQYRSAPPPAYPIQAIRDGQQGTVLLRVRVGTDGRPSEVTIERSSGSRTLDSAARLQVLRHWRFVPAMRDGQAVVADGLVPVDFSLPR</sequence>
<evidence type="ECO:0000256" key="11">
    <source>
        <dbReference type="SAM" id="Phobius"/>
    </source>
</evidence>
<evidence type="ECO:0000313" key="14">
    <source>
        <dbReference type="Proteomes" id="UP000306631"/>
    </source>
</evidence>
<keyword evidence="8 11" id="KW-1133">Transmembrane helix</keyword>
<evidence type="ECO:0000256" key="9">
    <source>
        <dbReference type="ARBA" id="ARBA00023136"/>
    </source>
</evidence>
<comment type="similarity">
    <text evidence="2">Belongs to the TonB family.</text>
</comment>
<keyword evidence="9 11" id="KW-0472">Membrane</keyword>
<feature type="domain" description="TonB C-terminal" evidence="12">
    <location>
        <begin position="130"/>
        <end position="222"/>
    </location>
</feature>
<proteinExistence type="inferred from homology"/>
<keyword evidence="4" id="KW-1003">Cell membrane</keyword>
<evidence type="ECO:0000256" key="10">
    <source>
        <dbReference type="SAM" id="MobiDB-lite"/>
    </source>
</evidence>
<dbReference type="Proteomes" id="UP000306631">
    <property type="component" value="Unassembled WGS sequence"/>
</dbReference>
<evidence type="ECO:0000256" key="8">
    <source>
        <dbReference type="ARBA" id="ARBA00022989"/>
    </source>
</evidence>
<evidence type="ECO:0000256" key="2">
    <source>
        <dbReference type="ARBA" id="ARBA00006555"/>
    </source>
</evidence>